<dbReference type="GO" id="GO:1901135">
    <property type="term" value="P:carbohydrate derivative metabolic process"/>
    <property type="evidence" value="ECO:0007669"/>
    <property type="project" value="InterPro"/>
</dbReference>
<dbReference type="Proteomes" id="UP000239216">
    <property type="component" value="Chromosome"/>
</dbReference>
<dbReference type="InterPro" id="IPR047640">
    <property type="entry name" value="RpiR-like"/>
</dbReference>
<organism evidence="2 3">
    <name type="scientific">Mesoplasma florum</name>
    <name type="common">Acholeplasma florum</name>
    <dbReference type="NCBI Taxonomy" id="2151"/>
    <lineage>
        <taxon>Bacteria</taxon>
        <taxon>Bacillati</taxon>
        <taxon>Mycoplasmatota</taxon>
        <taxon>Mollicutes</taxon>
        <taxon>Entomoplasmatales</taxon>
        <taxon>Entomoplasmataceae</taxon>
        <taxon>Mesoplasma</taxon>
    </lineage>
</organism>
<dbReference type="GO" id="GO:0003700">
    <property type="term" value="F:DNA-binding transcription factor activity"/>
    <property type="evidence" value="ECO:0007669"/>
    <property type="project" value="InterPro"/>
</dbReference>
<proteinExistence type="predicted"/>
<dbReference type="SUPFAM" id="SSF53697">
    <property type="entry name" value="SIS domain"/>
    <property type="match status" value="1"/>
</dbReference>
<dbReference type="InterPro" id="IPR009057">
    <property type="entry name" value="Homeodomain-like_sf"/>
</dbReference>
<dbReference type="InterPro" id="IPR000281">
    <property type="entry name" value="HTH_RpiR"/>
</dbReference>
<dbReference type="EMBL" id="CP022513">
    <property type="protein sequence ID" value="AVN64537.1"/>
    <property type="molecule type" value="Genomic_DNA"/>
</dbReference>
<reference evidence="2 3" key="1">
    <citation type="submission" date="2017-07" db="EMBL/GenBank/DDBJ databases">
        <title>Comparative genomic analysis of Mesoplasma florum.</title>
        <authorList>
            <person name="Baby V."/>
            <person name="Lachance J.-C."/>
            <person name="Gagnon J."/>
            <person name="Lucier J.-F."/>
            <person name="Matteau D."/>
            <person name="Knight T.F."/>
            <person name="Rodrigue S."/>
        </authorList>
    </citation>
    <scope>NUCLEOTIDE SEQUENCE [LARGE SCALE GENOMIC DNA]</scope>
    <source>
        <strain evidence="2 3">CnuA-2</strain>
    </source>
</reference>
<evidence type="ECO:0000313" key="3">
    <source>
        <dbReference type="Proteomes" id="UP000239216"/>
    </source>
</evidence>
<evidence type="ECO:0000313" key="2">
    <source>
        <dbReference type="EMBL" id="AVN64537.1"/>
    </source>
</evidence>
<dbReference type="InterPro" id="IPR001347">
    <property type="entry name" value="SIS_dom"/>
</dbReference>
<dbReference type="PROSITE" id="PS51071">
    <property type="entry name" value="HTH_RPIR"/>
    <property type="match status" value="1"/>
</dbReference>
<dbReference type="Gene3D" id="3.40.50.10490">
    <property type="entry name" value="Glucose-6-phosphate isomerase like protein, domain 1"/>
    <property type="match status" value="1"/>
</dbReference>
<dbReference type="InterPro" id="IPR046348">
    <property type="entry name" value="SIS_dom_sf"/>
</dbReference>
<sequence length="271" mass="31400">MNIIEKINQNRQFLSPQEGKVCDFIFDNLADYRDFSVKVIAKKANVKESVVTKTLIKLQIGGLKQLRESLDKTYNYFKNESNEYSNLLIEEFENKIITSFSQVKNFIDNNAIELIAKEIVKSQKIILFCTGKTKTLIDFMFFQLLEMGFNVDIFSSPYDSKAYDVADSVVLAISISGRNSKINRYLNLIKNRNPRMILAITSSPIFNSDVEVDYHLHGNENNFFLNDNRANPFMEKYKIQYIVVLLILSIINNADLEKIKFQEKIQTKNLI</sequence>
<dbReference type="Pfam" id="PF01380">
    <property type="entry name" value="SIS"/>
    <property type="match status" value="1"/>
</dbReference>
<dbReference type="PANTHER" id="PTHR30514">
    <property type="entry name" value="GLUCOKINASE"/>
    <property type="match status" value="1"/>
</dbReference>
<dbReference type="GO" id="GO:0003677">
    <property type="term" value="F:DNA binding"/>
    <property type="evidence" value="ECO:0007669"/>
    <property type="project" value="InterPro"/>
</dbReference>
<dbReference type="Gene3D" id="1.10.10.10">
    <property type="entry name" value="Winged helix-like DNA-binding domain superfamily/Winged helix DNA-binding domain"/>
    <property type="match status" value="1"/>
</dbReference>
<dbReference type="Pfam" id="PF01418">
    <property type="entry name" value="HTH_6"/>
    <property type="match status" value="1"/>
</dbReference>
<protein>
    <submittedName>
        <fullName evidence="2">MurR/RpiR family transcriptional regulator</fullName>
    </submittedName>
</protein>
<dbReference type="RefSeq" id="WP_029511675.1">
    <property type="nucleotide sequence ID" value="NZ_CP022513.1"/>
</dbReference>
<dbReference type="InterPro" id="IPR036388">
    <property type="entry name" value="WH-like_DNA-bd_sf"/>
</dbReference>
<feature type="domain" description="HTH rpiR-type" evidence="1">
    <location>
        <begin position="1"/>
        <end position="77"/>
    </location>
</feature>
<evidence type="ECO:0000259" key="1">
    <source>
        <dbReference type="PROSITE" id="PS51071"/>
    </source>
</evidence>
<dbReference type="SUPFAM" id="SSF46689">
    <property type="entry name" value="Homeodomain-like"/>
    <property type="match status" value="1"/>
</dbReference>
<accession>A0A2R3P7S7</accession>
<name>A0A2R3P7S7_MESFO</name>
<dbReference type="AlphaFoldDB" id="A0A2R3P7S7"/>
<dbReference type="PANTHER" id="PTHR30514:SF10">
    <property type="entry name" value="MURR_RPIR FAMILY TRANSCRIPTIONAL REGULATOR"/>
    <property type="match status" value="1"/>
</dbReference>
<dbReference type="GO" id="GO:0097367">
    <property type="term" value="F:carbohydrate derivative binding"/>
    <property type="evidence" value="ECO:0007669"/>
    <property type="project" value="InterPro"/>
</dbReference>
<gene>
    <name evidence="2" type="ORF">CG003_02585</name>
</gene>